<evidence type="ECO:0000313" key="3">
    <source>
        <dbReference type="Proteomes" id="UP000287166"/>
    </source>
</evidence>
<evidence type="ECO:0000256" key="1">
    <source>
        <dbReference type="SAM" id="MobiDB-lite"/>
    </source>
</evidence>
<feature type="compositionally biased region" description="Basic and acidic residues" evidence="1">
    <location>
        <begin position="177"/>
        <end position="189"/>
    </location>
</feature>
<name>A0A401GL68_9APHY</name>
<dbReference type="GeneID" id="38779811"/>
<proteinExistence type="predicted"/>
<protein>
    <submittedName>
        <fullName evidence="2">Uncharacterized protein</fullName>
    </submittedName>
</protein>
<accession>A0A401GL68</accession>
<dbReference type="RefSeq" id="XP_027613807.1">
    <property type="nucleotide sequence ID" value="XM_027758006.1"/>
</dbReference>
<dbReference type="Proteomes" id="UP000287166">
    <property type="component" value="Unassembled WGS sequence"/>
</dbReference>
<dbReference type="EMBL" id="BFAD01000004">
    <property type="protein sequence ID" value="GBE82894.1"/>
    <property type="molecule type" value="Genomic_DNA"/>
</dbReference>
<dbReference type="InParanoid" id="A0A401GL68"/>
<comment type="caution">
    <text evidence="2">The sequence shown here is derived from an EMBL/GenBank/DDBJ whole genome shotgun (WGS) entry which is preliminary data.</text>
</comment>
<gene>
    <name evidence="2" type="ORF">SCP_0412810</name>
</gene>
<dbReference type="OrthoDB" id="3170088at2759"/>
<organism evidence="2 3">
    <name type="scientific">Sparassis crispa</name>
    <dbReference type="NCBI Taxonomy" id="139825"/>
    <lineage>
        <taxon>Eukaryota</taxon>
        <taxon>Fungi</taxon>
        <taxon>Dikarya</taxon>
        <taxon>Basidiomycota</taxon>
        <taxon>Agaricomycotina</taxon>
        <taxon>Agaricomycetes</taxon>
        <taxon>Polyporales</taxon>
        <taxon>Sparassidaceae</taxon>
        <taxon>Sparassis</taxon>
    </lineage>
</organism>
<evidence type="ECO:0000313" key="2">
    <source>
        <dbReference type="EMBL" id="GBE82894.1"/>
    </source>
</evidence>
<keyword evidence="3" id="KW-1185">Reference proteome</keyword>
<feature type="compositionally biased region" description="Basic and acidic residues" evidence="1">
    <location>
        <begin position="140"/>
        <end position="158"/>
    </location>
</feature>
<reference evidence="2 3" key="1">
    <citation type="journal article" date="2018" name="Sci. Rep.">
        <title>Genome sequence of the cauliflower mushroom Sparassis crispa (Hanabiratake) and its association with beneficial usage.</title>
        <authorList>
            <person name="Kiyama R."/>
            <person name="Furutani Y."/>
            <person name="Kawaguchi K."/>
            <person name="Nakanishi T."/>
        </authorList>
    </citation>
    <scope>NUCLEOTIDE SEQUENCE [LARGE SCALE GENOMIC DNA]</scope>
</reference>
<sequence length="189" mass="22064">MVLRIAGWVLTHDQVRTWLELGGQDFKTLELYELSGALKDWFEERQIDDMVPIPTDYPHGSKQPVIILTTRYYQDPTASVAHWKRFMERDVDRAIKRRVLEETGFEDDGLRWVTVVDPYFQYPVVYKNPRNYALWPETGRPPENDSAEKKADGDKEVEKGDEEDRDKKEEAGDEGDGDKKEEAGDKEKR</sequence>
<feature type="region of interest" description="Disordered" evidence="1">
    <location>
        <begin position="132"/>
        <end position="189"/>
    </location>
</feature>
<dbReference type="AlphaFoldDB" id="A0A401GL68"/>